<comment type="caution">
    <text evidence="1">The sequence shown here is derived from an EMBL/GenBank/DDBJ whole genome shotgun (WGS) entry which is preliminary data.</text>
</comment>
<reference evidence="1 2" key="1">
    <citation type="submission" date="2017-09" db="EMBL/GenBank/DDBJ databases">
        <title>Depth-based differentiation of microbial function through sediment-hosted aquifers and enrichment of novel symbionts in the deep terrestrial subsurface.</title>
        <authorList>
            <person name="Probst A.J."/>
            <person name="Ladd B."/>
            <person name="Jarett J.K."/>
            <person name="Geller-Mcgrath D.E."/>
            <person name="Sieber C.M."/>
            <person name="Emerson J.B."/>
            <person name="Anantharaman K."/>
            <person name="Thomas B.C."/>
            <person name="Malmstrom R."/>
            <person name="Stieglmeier M."/>
            <person name="Klingl A."/>
            <person name="Woyke T."/>
            <person name="Ryan C.M."/>
            <person name="Banfield J.F."/>
        </authorList>
    </citation>
    <scope>NUCLEOTIDE SEQUENCE [LARGE SCALE GENOMIC DNA]</scope>
    <source>
        <strain evidence="1">CG10_big_fil_rev_8_21_14_0_10_32_10</strain>
    </source>
</reference>
<gene>
    <name evidence="1" type="ORF">COV24_04620</name>
</gene>
<sequence length="215" mass="25186">MTDKISKPSPIEAGEVSEQTLTKNYFDVISIVDTLRENTDAIEPFITSLRPVDKYKYDFEDISNFPIKGKFEVYQFKYFDPRQIVTELRLGYTDKNILYGITTSRNNMLTYEAYKEVIDIFFSRNLEQLPQSITYAYQRSARGEWFPPSIDYVCVKKEGDAVQTFIERWKKYDAPPQNIVVQGIKEMVACLNIPKFVYIHTWGYLLQLMAEIENS</sequence>
<name>A0A2H0R9Q8_UNCKA</name>
<evidence type="ECO:0000313" key="1">
    <source>
        <dbReference type="EMBL" id="PIR43086.1"/>
    </source>
</evidence>
<protein>
    <submittedName>
        <fullName evidence="1">Uncharacterized protein</fullName>
    </submittedName>
</protein>
<dbReference type="Proteomes" id="UP000230214">
    <property type="component" value="Unassembled WGS sequence"/>
</dbReference>
<proteinExistence type="predicted"/>
<accession>A0A2H0R9Q8</accession>
<evidence type="ECO:0000313" key="2">
    <source>
        <dbReference type="Proteomes" id="UP000230214"/>
    </source>
</evidence>
<dbReference type="AlphaFoldDB" id="A0A2H0R9Q8"/>
<dbReference type="EMBL" id="PCXU01000039">
    <property type="protein sequence ID" value="PIR43086.1"/>
    <property type="molecule type" value="Genomic_DNA"/>
</dbReference>
<organism evidence="1 2">
    <name type="scientific">candidate division WWE3 bacterium CG10_big_fil_rev_8_21_14_0_10_32_10</name>
    <dbReference type="NCBI Taxonomy" id="1975090"/>
    <lineage>
        <taxon>Bacteria</taxon>
        <taxon>Katanobacteria</taxon>
    </lineage>
</organism>